<dbReference type="SUPFAM" id="SSF48452">
    <property type="entry name" value="TPR-like"/>
    <property type="match status" value="1"/>
</dbReference>
<accession>A0A1I6HG70</accession>
<evidence type="ECO:0000313" key="5">
    <source>
        <dbReference type="EMBL" id="SFR53505.1"/>
    </source>
</evidence>
<evidence type="ECO:0000313" key="6">
    <source>
        <dbReference type="Proteomes" id="UP000198877"/>
    </source>
</evidence>
<protein>
    <submittedName>
        <fullName evidence="5">Regulatory protein, luxR family</fullName>
    </submittedName>
</protein>
<dbReference type="PANTHER" id="PTHR44688">
    <property type="entry name" value="DNA-BINDING TRANSCRIPTIONAL ACTIVATOR DEVR_DOSR"/>
    <property type="match status" value="1"/>
</dbReference>
<evidence type="ECO:0000259" key="4">
    <source>
        <dbReference type="PROSITE" id="PS50043"/>
    </source>
</evidence>
<dbReference type="Gene3D" id="1.10.10.10">
    <property type="entry name" value="Winged helix-like DNA-binding domain superfamily/Winged helix DNA-binding domain"/>
    <property type="match status" value="1"/>
</dbReference>
<keyword evidence="3" id="KW-0804">Transcription</keyword>
<dbReference type="GO" id="GO:0003677">
    <property type="term" value="F:DNA binding"/>
    <property type="evidence" value="ECO:0007669"/>
    <property type="project" value="UniProtKB-KW"/>
</dbReference>
<dbReference type="PROSITE" id="PS50043">
    <property type="entry name" value="HTH_LUXR_2"/>
    <property type="match status" value="1"/>
</dbReference>
<evidence type="ECO:0000256" key="1">
    <source>
        <dbReference type="ARBA" id="ARBA00023015"/>
    </source>
</evidence>
<name>A0A1I6HG70_9MICO</name>
<dbReference type="InterPro" id="IPR016032">
    <property type="entry name" value="Sig_transdc_resp-reg_C-effctor"/>
</dbReference>
<feature type="domain" description="HTH luxR-type" evidence="4">
    <location>
        <begin position="472"/>
        <end position="537"/>
    </location>
</feature>
<dbReference type="InterPro" id="IPR000792">
    <property type="entry name" value="Tscrpt_reg_LuxR_C"/>
</dbReference>
<dbReference type="Gene3D" id="1.25.40.10">
    <property type="entry name" value="Tetratricopeptide repeat domain"/>
    <property type="match status" value="1"/>
</dbReference>
<keyword evidence="1" id="KW-0805">Transcription regulation</keyword>
<dbReference type="SMART" id="SM00421">
    <property type="entry name" value="HTH_LUXR"/>
    <property type="match status" value="1"/>
</dbReference>
<dbReference type="GO" id="GO:0006355">
    <property type="term" value="P:regulation of DNA-templated transcription"/>
    <property type="evidence" value="ECO:0007669"/>
    <property type="project" value="InterPro"/>
</dbReference>
<dbReference type="RefSeq" id="WP_175526207.1">
    <property type="nucleotide sequence ID" value="NZ_FOYR01000002.1"/>
</dbReference>
<reference evidence="6" key="1">
    <citation type="submission" date="2016-10" db="EMBL/GenBank/DDBJ databases">
        <authorList>
            <person name="Varghese N."/>
            <person name="Submissions S."/>
        </authorList>
    </citation>
    <scope>NUCLEOTIDE SEQUENCE [LARGE SCALE GENOMIC DNA]</scope>
    <source>
        <strain evidence="6">CL127</strain>
    </source>
</reference>
<evidence type="ECO:0000256" key="3">
    <source>
        <dbReference type="ARBA" id="ARBA00023163"/>
    </source>
</evidence>
<organism evidence="5 6">
    <name type="scientific">Microbacterium azadirachtae</name>
    <dbReference type="NCBI Taxonomy" id="582680"/>
    <lineage>
        <taxon>Bacteria</taxon>
        <taxon>Bacillati</taxon>
        <taxon>Actinomycetota</taxon>
        <taxon>Actinomycetes</taxon>
        <taxon>Micrococcales</taxon>
        <taxon>Microbacteriaceae</taxon>
        <taxon>Microbacterium</taxon>
    </lineage>
</organism>
<dbReference type="InterPro" id="IPR011990">
    <property type="entry name" value="TPR-like_helical_dom_sf"/>
</dbReference>
<dbReference type="PANTHER" id="PTHR44688:SF16">
    <property type="entry name" value="DNA-BINDING TRANSCRIPTIONAL ACTIVATOR DEVR_DOSR"/>
    <property type="match status" value="1"/>
</dbReference>
<dbReference type="Pfam" id="PF00196">
    <property type="entry name" value="GerE"/>
    <property type="match status" value="1"/>
</dbReference>
<sequence length="560" mass="61470">MESTPARGDGHTSGAGIDDLRHRVDLAVPATVQKISNAVADEDYDAVMDLLRADWFPLIAVHSDELRILLRDMPPSDLQSRPLLGFAYGLSFYGLPHHRLRSARILVSVLRAAHGRKRELPAIDRALIRASEAVAYRLIGRPRLGLRSARAAVRALDGLSEDQREEVGDIPRIYSQIGTSFYCAGNVDEALGTFVKGYAEAAPERPQNGFGNISMLAGIHAFRGDMGLAAQYAELAREDCWTEIQRSMYSGTFYRLAEAMIALERFDSTSAREHLASMVHDRDTIEFWAEIAIVEAWTELVDGRPGEAIARLDAVVTRRGAEGRSVGARHRLAGVRGVIHLALGDPHTAWAALRRDLGSGADAHIQRARVALVLGRIDMALDESRRAVAAGLTSRSEAERLTIELAALLRTAPSTRTARLALQLAAVLEHTGQRLALALIPRADLERVRRALGDVGREDIVRNAPTRSLLLSWDEQTSLTEREAVVLDELVHTSSIKVLASTLYVSSNTVKSQVRSIYRKLGVTNREDAIAIARDRGLLRDDDLSPLRPRGSRSNAADRS</sequence>
<gene>
    <name evidence="5" type="ORF">SAMN04488591_1812</name>
</gene>
<evidence type="ECO:0000256" key="2">
    <source>
        <dbReference type="ARBA" id="ARBA00023125"/>
    </source>
</evidence>
<dbReference type="AlphaFoldDB" id="A0A1I6HG70"/>
<proteinExistence type="predicted"/>
<dbReference type="Proteomes" id="UP000198877">
    <property type="component" value="Unassembled WGS sequence"/>
</dbReference>
<dbReference type="EMBL" id="FOYR01000002">
    <property type="protein sequence ID" value="SFR53505.1"/>
    <property type="molecule type" value="Genomic_DNA"/>
</dbReference>
<keyword evidence="2" id="KW-0238">DNA-binding</keyword>
<dbReference type="CDD" id="cd06170">
    <property type="entry name" value="LuxR_C_like"/>
    <property type="match status" value="1"/>
</dbReference>
<dbReference type="InterPro" id="IPR036388">
    <property type="entry name" value="WH-like_DNA-bd_sf"/>
</dbReference>
<dbReference type="SUPFAM" id="SSF46894">
    <property type="entry name" value="C-terminal effector domain of the bipartite response regulators"/>
    <property type="match status" value="1"/>
</dbReference>